<feature type="transmembrane region" description="Helical" evidence="1">
    <location>
        <begin position="126"/>
        <end position="145"/>
    </location>
</feature>
<name>A0A1S2LUL9_9BACI</name>
<feature type="transmembrane region" description="Helical" evidence="1">
    <location>
        <begin position="88"/>
        <end position="106"/>
    </location>
</feature>
<dbReference type="EMBL" id="CP063356">
    <property type="protein sequence ID" value="QOY37182.1"/>
    <property type="molecule type" value="Genomic_DNA"/>
</dbReference>
<feature type="transmembrane region" description="Helical" evidence="1">
    <location>
        <begin position="66"/>
        <end position="83"/>
    </location>
</feature>
<feature type="transmembrane region" description="Helical" evidence="1">
    <location>
        <begin position="6"/>
        <end position="24"/>
    </location>
</feature>
<keyword evidence="1" id="KW-0812">Transmembrane</keyword>
<feature type="domain" description="VanZ-like" evidence="2">
    <location>
        <begin position="10"/>
        <end position="140"/>
    </location>
</feature>
<dbReference type="Proteomes" id="UP000180175">
    <property type="component" value="Chromosome"/>
</dbReference>
<keyword evidence="1" id="KW-1133">Transmembrane helix</keyword>
<proteinExistence type="predicted"/>
<dbReference type="InterPro" id="IPR006976">
    <property type="entry name" value="VanZ-like"/>
</dbReference>
<evidence type="ECO:0000259" key="2">
    <source>
        <dbReference type="Pfam" id="PF04892"/>
    </source>
</evidence>
<evidence type="ECO:0000256" key="1">
    <source>
        <dbReference type="SAM" id="Phobius"/>
    </source>
</evidence>
<protein>
    <submittedName>
        <fullName evidence="3">VanZ family protein</fullName>
    </submittedName>
</protein>
<keyword evidence="1" id="KW-0472">Membrane</keyword>
<organism evidence="3 5">
    <name type="scientific">Anaerobacillus isosaccharinicus</name>
    <dbReference type="NCBI Taxonomy" id="1532552"/>
    <lineage>
        <taxon>Bacteria</taxon>
        <taxon>Bacillati</taxon>
        <taxon>Bacillota</taxon>
        <taxon>Bacilli</taxon>
        <taxon>Bacillales</taxon>
        <taxon>Bacillaceae</taxon>
        <taxon>Anaerobacillus</taxon>
    </lineage>
</organism>
<dbReference type="EMBL" id="LQXD01000107">
    <property type="protein sequence ID" value="OIJ15357.1"/>
    <property type="molecule type" value="Genomic_DNA"/>
</dbReference>
<gene>
    <name evidence="4" type="primary">vanZ</name>
    <name evidence="4" type="ORF">AWH56_005965</name>
    <name evidence="3" type="ORF">AWH56_11640</name>
</gene>
<reference evidence="4 5" key="2">
    <citation type="journal article" date="2017" name="Genome Announc.">
        <title>Draft Genome Sequences of Four Alkaliphilic Bacteria Belonging to the Anaerobacillus Genus.</title>
        <authorList>
            <person name="Bassil N.M."/>
            <person name="Lloyd J.R."/>
        </authorList>
    </citation>
    <scope>NUCLEOTIDE SEQUENCE [LARGE SCALE GENOMIC DNA]</scope>
    <source>
        <strain evidence="4 5">NB2006</strain>
    </source>
</reference>
<dbReference type="InterPro" id="IPR016747">
    <property type="entry name" value="Phosphotransbutyrylase"/>
</dbReference>
<evidence type="ECO:0000313" key="4">
    <source>
        <dbReference type="EMBL" id="QOY37182.1"/>
    </source>
</evidence>
<sequence length="154" mass="17404">MSINKYFSWSLVLVWMILIFYLSHQPGTQSSELSSNFVYVVRTLIETFFPTISFDLENLSFLIRKGAHFFAYFVLGILVTCSYRSSGVVGYKIVVFSLVVCILYAISDEIHQLFVPGRSGEVRDVLIDSIGSACGVFLIVGIRNLRKKKLLNTV</sequence>
<reference evidence="4 5" key="3">
    <citation type="journal article" date="2019" name="Int. J. Syst. Evol. Microbiol.">
        <title>Anaerobacillus isosaccharinicus sp. nov., an alkaliphilic bacterium which degrades isosaccharinic acid.</title>
        <authorList>
            <person name="Bassil N.M."/>
            <person name="Lloyd J.R."/>
        </authorList>
    </citation>
    <scope>NUCLEOTIDE SEQUENCE [LARGE SCALE GENOMIC DNA]</scope>
    <source>
        <strain evidence="4 5">NB2006</strain>
    </source>
</reference>
<accession>A0A1S2LUL9</accession>
<dbReference type="NCBIfam" id="NF037970">
    <property type="entry name" value="vanZ_1"/>
    <property type="match status" value="1"/>
</dbReference>
<dbReference type="RefSeq" id="WP_071317256.1">
    <property type="nucleotide sequence ID" value="NZ_CP063356.2"/>
</dbReference>
<evidence type="ECO:0000313" key="5">
    <source>
        <dbReference type="Proteomes" id="UP000180175"/>
    </source>
</evidence>
<dbReference type="PIRSF" id="PIRSF019083">
    <property type="entry name" value="UCP019083_VanZ"/>
    <property type="match status" value="1"/>
</dbReference>
<evidence type="ECO:0000313" key="3">
    <source>
        <dbReference type="EMBL" id="OIJ15357.1"/>
    </source>
</evidence>
<reference evidence="3 5" key="1">
    <citation type="submission" date="2016-10" db="EMBL/GenBank/DDBJ databases">
        <title>Draft genome sequences of four alkaliphilic bacteria belonging to the Anaerobacillus genus.</title>
        <authorList>
            <person name="Bassil N.M."/>
            <person name="Lloyd J.R."/>
        </authorList>
    </citation>
    <scope>NUCLEOTIDE SEQUENCE [LARGE SCALE GENOMIC DNA]</scope>
    <source>
        <strain evidence="3 5">NB2006</strain>
    </source>
</reference>
<reference evidence="4" key="4">
    <citation type="submission" date="2020-10" db="EMBL/GenBank/DDBJ databases">
        <authorList>
            <person name="Bassil N.M."/>
            <person name="Lloyd J.R."/>
        </authorList>
    </citation>
    <scope>NUCLEOTIDE SEQUENCE</scope>
    <source>
        <strain evidence="4">NB2006</strain>
    </source>
</reference>
<dbReference type="KEGG" id="aia:AWH56_005965"/>
<dbReference type="Pfam" id="PF04892">
    <property type="entry name" value="VanZ"/>
    <property type="match status" value="1"/>
</dbReference>
<keyword evidence="5" id="KW-1185">Reference proteome</keyword>
<dbReference type="AlphaFoldDB" id="A0A1S2LUL9"/>